<protein>
    <submittedName>
        <fullName evidence="1">Uncharacterized protein</fullName>
    </submittedName>
</protein>
<gene>
    <name evidence="1" type="ORF">AGR7C_Lc100073</name>
</gene>
<evidence type="ECO:0000313" key="1">
    <source>
        <dbReference type="EMBL" id="CUX40883.1"/>
    </source>
</evidence>
<dbReference type="AlphaFoldDB" id="A0A1S7QRW0"/>
<dbReference type="EMBL" id="FBWG01000028">
    <property type="protein sequence ID" value="CUX40883.1"/>
    <property type="molecule type" value="Genomic_DNA"/>
</dbReference>
<dbReference type="Proteomes" id="UP000191987">
    <property type="component" value="Unassembled WGS sequence"/>
</dbReference>
<name>A0A1S7QRW0_9HYPH</name>
<sequence>MPEISQYGTRVVNSLHLLVFGTGYDGNDGITHLYLDPAARIIRNLGRPHHVLLSQNGRLCHQELSSASLGGSIISIITSISSAAARSRWASGL</sequence>
<proteinExistence type="predicted"/>
<organism evidence="1 2">
    <name type="scientific">Agrobacterium deltaense Zutra 3/1</name>
    <dbReference type="NCBI Taxonomy" id="1183427"/>
    <lineage>
        <taxon>Bacteria</taxon>
        <taxon>Pseudomonadati</taxon>
        <taxon>Pseudomonadota</taxon>
        <taxon>Alphaproteobacteria</taxon>
        <taxon>Hyphomicrobiales</taxon>
        <taxon>Rhizobiaceae</taxon>
        <taxon>Rhizobium/Agrobacterium group</taxon>
        <taxon>Agrobacterium</taxon>
    </lineage>
</organism>
<evidence type="ECO:0000313" key="2">
    <source>
        <dbReference type="Proteomes" id="UP000191987"/>
    </source>
</evidence>
<reference evidence="1 2" key="1">
    <citation type="submission" date="2016-01" db="EMBL/GenBank/DDBJ databases">
        <authorList>
            <person name="Oliw E.H."/>
        </authorList>
    </citation>
    <scope>NUCLEOTIDE SEQUENCE [LARGE SCALE GENOMIC DNA]</scope>
    <source>
        <strain evidence="1 2">Zutra 3-1</strain>
    </source>
</reference>
<accession>A0A1S7QRW0</accession>